<protein>
    <submittedName>
        <fullName evidence="2">Uncharacterized protein</fullName>
    </submittedName>
</protein>
<accession>A0ABR7XXD9</accession>
<dbReference type="Proteomes" id="UP000651112">
    <property type="component" value="Unassembled WGS sequence"/>
</dbReference>
<proteinExistence type="predicted"/>
<name>A0ABR7XXD9_9SPHI</name>
<feature type="region of interest" description="Disordered" evidence="1">
    <location>
        <begin position="29"/>
        <end position="55"/>
    </location>
</feature>
<feature type="compositionally biased region" description="Polar residues" evidence="1">
    <location>
        <begin position="29"/>
        <end position="49"/>
    </location>
</feature>
<dbReference type="RefSeq" id="WP_190315501.1">
    <property type="nucleotide sequence ID" value="NZ_JACNYL010000006.1"/>
</dbReference>
<evidence type="ECO:0000256" key="1">
    <source>
        <dbReference type="SAM" id="MobiDB-lite"/>
    </source>
</evidence>
<sequence>MKTKQKKEYVSPQIDVILVELEEGIAQTSGVDAGASPSTSGWTQGTGDTNDGEAF</sequence>
<evidence type="ECO:0000313" key="3">
    <source>
        <dbReference type="Proteomes" id="UP000651112"/>
    </source>
</evidence>
<dbReference type="EMBL" id="JACNYL010000006">
    <property type="protein sequence ID" value="MBD1423723.1"/>
    <property type="molecule type" value="Genomic_DNA"/>
</dbReference>
<organism evidence="2 3">
    <name type="scientific">Sphingobacterium chuzhouense</name>
    <dbReference type="NCBI Taxonomy" id="1742264"/>
    <lineage>
        <taxon>Bacteria</taxon>
        <taxon>Pseudomonadati</taxon>
        <taxon>Bacteroidota</taxon>
        <taxon>Sphingobacteriia</taxon>
        <taxon>Sphingobacteriales</taxon>
        <taxon>Sphingobacteriaceae</taxon>
        <taxon>Sphingobacterium</taxon>
    </lineage>
</organism>
<gene>
    <name evidence="2" type="ORF">H8B21_19350</name>
</gene>
<comment type="caution">
    <text evidence="2">The sequence shown here is derived from an EMBL/GenBank/DDBJ whole genome shotgun (WGS) entry which is preliminary data.</text>
</comment>
<evidence type="ECO:0000313" key="2">
    <source>
        <dbReference type="EMBL" id="MBD1423723.1"/>
    </source>
</evidence>
<keyword evidence="3" id="KW-1185">Reference proteome</keyword>
<reference evidence="2 3" key="1">
    <citation type="submission" date="2020-08" db="EMBL/GenBank/DDBJ databases">
        <title>Sphingobacterium sp. DN00404 isolated from aquaculture water.</title>
        <authorList>
            <person name="Zhang M."/>
        </authorList>
    </citation>
    <scope>NUCLEOTIDE SEQUENCE [LARGE SCALE GENOMIC DNA]</scope>
    <source>
        <strain evidence="2 3">KCTC 42746</strain>
    </source>
</reference>